<organism evidence="2 3">
    <name type="scientific">Halosimplex aquaticum</name>
    <dbReference type="NCBI Taxonomy" id="3026162"/>
    <lineage>
        <taxon>Archaea</taxon>
        <taxon>Methanobacteriati</taxon>
        <taxon>Methanobacteriota</taxon>
        <taxon>Stenosarchaea group</taxon>
        <taxon>Halobacteria</taxon>
        <taxon>Halobacteriales</taxon>
        <taxon>Haloarculaceae</taxon>
        <taxon>Halosimplex</taxon>
    </lineage>
</organism>
<dbReference type="RefSeq" id="WP_274323162.1">
    <property type="nucleotide sequence ID" value="NZ_CP118158.1"/>
</dbReference>
<feature type="transmembrane region" description="Helical" evidence="1">
    <location>
        <begin position="21"/>
        <end position="37"/>
    </location>
</feature>
<protein>
    <submittedName>
        <fullName evidence="2">ABC transporter permease</fullName>
    </submittedName>
</protein>
<feature type="transmembrane region" description="Helical" evidence="1">
    <location>
        <begin position="260"/>
        <end position="281"/>
    </location>
</feature>
<evidence type="ECO:0000313" key="2">
    <source>
        <dbReference type="EMBL" id="MFC7142088.1"/>
    </source>
</evidence>
<feature type="transmembrane region" description="Helical" evidence="1">
    <location>
        <begin position="108"/>
        <end position="129"/>
    </location>
</feature>
<feature type="transmembrane region" description="Helical" evidence="1">
    <location>
        <begin position="141"/>
        <end position="163"/>
    </location>
</feature>
<keyword evidence="3" id="KW-1185">Reference proteome</keyword>
<feature type="transmembrane region" description="Helical" evidence="1">
    <location>
        <begin position="57"/>
        <end position="76"/>
    </location>
</feature>
<reference evidence="2 3" key="1">
    <citation type="journal article" date="2019" name="Int. J. Syst. Evol. Microbiol.">
        <title>The Global Catalogue of Microorganisms (GCM) 10K type strain sequencing project: providing services to taxonomists for standard genome sequencing and annotation.</title>
        <authorList>
            <consortium name="The Broad Institute Genomics Platform"/>
            <consortium name="The Broad Institute Genome Sequencing Center for Infectious Disease"/>
            <person name="Wu L."/>
            <person name="Ma J."/>
        </authorList>
    </citation>
    <scope>NUCLEOTIDE SEQUENCE [LARGE SCALE GENOMIC DNA]</scope>
    <source>
        <strain evidence="2 3">XZYJT29</strain>
    </source>
</reference>
<proteinExistence type="predicted"/>
<keyword evidence="1" id="KW-0472">Membrane</keyword>
<gene>
    <name evidence="2" type="ORF">ACFQMA_19910</name>
</gene>
<dbReference type="PANTHER" id="PTHR43471">
    <property type="entry name" value="ABC TRANSPORTER PERMEASE"/>
    <property type="match status" value="1"/>
</dbReference>
<dbReference type="AlphaFoldDB" id="A0ABD5Y3U8"/>
<accession>A0ABD5Y3U8</accession>
<dbReference type="GO" id="GO:0005886">
    <property type="term" value="C:plasma membrane"/>
    <property type="evidence" value="ECO:0007669"/>
    <property type="project" value="UniProtKB-SubCell"/>
</dbReference>
<dbReference type="PANTHER" id="PTHR43471:SF1">
    <property type="entry name" value="ABC TRANSPORTER PERMEASE PROTEIN NOSY-RELATED"/>
    <property type="match status" value="1"/>
</dbReference>
<dbReference type="EMBL" id="JBHTAS010000001">
    <property type="protein sequence ID" value="MFC7142088.1"/>
    <property type="molecule type" value="Genomic_DNA"/>
</dbReference>
<dbReference type="GeneID" id="78822422"/>
<dbReference type="Pfam" id="PF12679">
    <property type="entry name" value="ABC2_membrane_2"/>
    <property type="match status" value="1"/>
</dbReference>
<comment type="caution">
    <text evidence="2">The sequence shown here is derived from an EMBL/GenBank/DDBJ whole genome shotgun (WGS) entry which is preliminary data.</text>
</comment>
<sequence length="287" mass="30288">MTARALTIARKDLTDLSRSKLLWGAALVMLAVSVPQTHDRATDSWNVLVDSTQDQLLVPFVLFGGPVAIVAAYAAVAGERESGSLRVLLSFPTDRGAVLLGKALSRTVVLLAVSLGTYLVLGGVLIQAYGTLDGVECLLDAGLLAAYTFAWAGLSVGVSAAVATKVRAVTLLFGLYLFTGPLNLWRATVVRAVGTVVEGPGFDPSRLNGLTNASPDAPEWYLYVGRLNPVQATLAATDWTSHVLTASRWSARHETLAHNAFGLVAVVAWGLVPLAIGYWRFSGADLG</sequence>
<keyword evidence="1" id="KW-1133">Transmembrane helix</keyword>
<evidence type="ECO:0000313" key="3">
    <source>
        <dbReference type="Proteomes" id="UP001596432"/>
    </source>
</evidence>
<name>A0ABD5Y3U8_9EURY</name>
<keyword evidence="1" id="KW-0812">Transmembrane</keyword>
<evidence type="ECO:0000256" key="1">
    <source>
        <dbReference type="SAM" id="Phobius"/>
    </source>
</evidence>
<dbReference type="Proteomes" id="UP001596432">
    <property type="component" value="Unassembled WGS sequence"/>
</dbReference>